<dbReference type="PANTHER" id="PTHR10133">
    <property type="entry name" value="DNA POLYMERASE I"/>
    <property type="match status" value="1"/>
</dbReference>
<organism evidence="2 3">
    <name type="scientific">Angiostrongylus cantonensis</name>
    <name type="common">Rat lungworm</name>
    <dbReference type="NCBI Taxonomy" id="6313"/>
    <lineage>
        <taxon>Eukaryota</taxon>
        <taxon>Metazoa</taxon>
        <taxon>Ecdysozoa</taxon>
        <taxon>Nematoda</taxon>
        <taxon>Chromadorea</taxon>
        <taxon>Rhabditida</taxon>
        <taxon>Rhabditina</taxon>
        <taxon>Rhabditomorpha</taxon>
        <taxon>Strongyloidea</taxon>
        <taxon>Metastrongylidae</taxon>
        <taxon>Angiostrongylus</taxon>
    </lineage>
</organism>
<reference evidence="2" key="1">
    <citation type="submission" date="2012-09" db="EMBL/GenBank/DDBJ databases">
        <authorList>
            <person name="Martin A.A."/>
        </authorList>
    </citation>
    <scope>NUCLEOTIDE SEQUENCE</scope>
</reference>
<dbReference type="Gene3D" id="1.10.3380.20">
    <property type="match status" value="1"/>
</dbReference>
<feature type="domain" description="POLQ-like helical" evidence="1">
    <location>
        <begin position="83"/>
        <end position="152"/>
    </location>
</feature>
<accession>A0A0K0DD22</accession>
<evidence type="ECO:0000259" key="1">
    <source>
        <dbReference type="Pfam" id="PF21099"/>
    </source>
</evidence>
<dbReference type="InterPro" id="IPR048960">
    <property type="entry name" value="POLQ-like_helical"/>
</dbReference>
<dbReference type="InterPro" id="IPR002298">
    <property type="entry name" value="DNA_polymerase_A"/>
</dbReference>
<sequence length="242" mass="27226">LSVSPTQLGRAALVSALPPDAALFVFADLQQATKAVALDTELHMLYLVTPTNCTVWQGCDWNHLQNIFLKLLPGEKRVAKLLHLRFFSALALFDIINEKSIEDVASYFKISRGTLQTLQQQSATYAAMVVSFCSHLGWTYLRDLLRGFATRLAFGVRRELTELVSIEGIDASRLVPIYLVSCTLLLMCLTYRARIFHDHDITSMVELSNCTVKKIADLLSLAVPFSRCFCKLLYRISFMVIL</sequence>
<dbReference type="GO" id="GO:0003887">
    <property type="term" value="F:DNA-directed DNA polymerase activity"/>
    <property type="evidence" value="ECO:0007669"/>
    <property type="project" value="InterPro"/>
</dbReference>
<dbReference type="WBParaSite" id="ACAC_0000854901-mRNA-1">
    <property type="protein sequence ID" value="ACAC_0000854901-mRNA-1"/>
    <property type="gene ID" value="ACAC_0000854901"/>
</dbReference>
<dbReference type="GO" id="GO:0006261">
    <property type="term" value="P:DNA-templated DNA replication"/>
    <property type="evidence" value="ECO:0007669"/>
    <property type="project" value="InterPro"/>
</dbReference>
<reference evidence="3" key="2">
    <citation type="submission" date="2017-02" db="UniProtKB">
        <authorList>
            <consortium name="WormBaseParasite"/>
        </authorList>
    </citation>
    <scope>IDENTIFICATION</scope>
</reference>
<dbReference type="Pfam" id="PF21099">
    <property type="entry name" value="POLQ_helical"/>
    <property type="match status" value="1"/>
</dbReference>
<dbReference type="SUPFAM" id="SSF158702">
    <property type="entry name" value="Sec63 N-terminal domain-like"/>
    <property type="match status" value="1"/>
</dbReference>
<dbReference type="STRING" id="6313.A0A0K0DD22"/>
<dbReference type="AlphaFoldDB" id="A0A0K0DD22"/>
<dbReference type="PANTHER" id="PTHR10133:SF62">
    <property type="entry name" value="DNA POLYMERASE THETA"/>
    <property type="match status" value="1"/>
</dbReference>
<protein>
    <submittedName>
        <fullName evidence="3">PCI domain-containing protein</fullName>
    </submittedName>
</protein>
<keyword evidence="2" id="KW-1185">Reference proteome</keyword>
<proteinExistence type="predicted"/>
<name>A0A0K0DD22_ANGCA</name>
<dbReference type="GO" id="GO:0097681">
    <property type="term" value="P:double-strand break repair via alternative nonhomologous end joining"/>
    <property type="evidence" value="ECO:0007669"/>
    <property type="project" value="TreeGrafter"/>
</dbReference>
<evidence type="ECO:0000313" key="3">
    <source>
        <dbReference type="WBParaSite" id="ACAC_0000854901-mRNA-1"/>
    </source>
</evidence>
<dbReference type="Proteomes" id="UP000035642">
    <property type="component" value="Unassembled WGS sequence"/>
</dbReference>
<evidence type="ECO:0000313" key="2">
    <source>
        <dbReference type="Proteomes" id="UP000035642"/>
    </source>
</evidence>